<evidence type="ECO:0000313" key="2">
    <source>
        <dbReference type="EMBL" id="GAA0720011.1"/>
    </source>
</evidence>
<sequence length="60" mass="7242">MTDKENNRLIYAEISFCDYFTDIDYEKIIDKKYLPINFDAKKGNSTQKKKHEEFMKKEGK</sequence>
<protein>
    <submittedName>
        <fullName evidence="2">Uncharacterized protein</fullName>
    </submittedName>
</protein>
<dbReference type="Proteomes" id="UP001500339">
    <property type="component" value="Unassembled WGS sequence"/>
</dbReference>
<feature type="compositionally biased region" description="Basic and acidic residues" evidence="1">
    <location>
        <begin position="50"/>
        <end position="60"/>
    </location>
</feature>
<gene>
    <name evidence="2" type="ORF">GCM10008905_08750</name>
</gene>
<evidence type="ECO:0000256" key="1">
    <source>
        <dbReference type="SAM" id="MobiDB-lite"/>
    </source>
</evidence>
<proteinExistence type="predicted"/>
<keyword evidence="3" id="KW-1185">Reference proteome</keyword>
<feature type="region of interest" description="Disordered" evidence="1">
    <location>
        <begin position="41"/>
        <end position="60"/>
    </location>
</feature>
<comment type="caution">
    <text evidence="2">The sequence shown here is derived from an EMBL/GenBank/DDBJ whole genome shotgun (WGS) entry which is preliminary data.</text>
</comment>
<accession>A0ABP3TXG7</accession>
<reference evidence="3" key="1">
    <citation type="journal article" date="2019" name="Int. J. Syst. Evol. Microbiol.">
        <title>The Global Catalogue of Microorganisms (GCM) 10K type strain sequencing project: providing services to taxonomists for standard genome sequencing and annotation.</title>
        <authorList>
            <consortium name="The Broad Institute Genomics Platform"/>
            <consortium name="The Broad Institute Genome Sequencing Center for Infectious Disease"/>
            <person name="Wu L."/>
            <person name="Ma J."/>
        </authorList>
    </citation>
    <scope>NUCLEOTIDE SEQUENCE [LARGE SCALE GENOMIC DNA]</scope>
    <source>
        <strain evidence="3">JCM 1405</strain>
    </source>
</reference>
<organism evidence="2 3">
    <name type="scientific">Clostridium malenominatum</name>
    <dbReference type="NCBI Taxonomy" id="1539"/>
    <lineage>
        <taxon>Bacteria</taxon>
        <taxon>Bacillati</taxon>
        <taxon>Bacillota</taxon>
        <taxon>Clostridia</taxon>
        <taxon>Eubacteriales</taxon>
        <taxon>Clostridiaceae</taxon>
        <taxon>Clostridium</taxon>
    </lineage>
</organism>
<name>A0ABP3TXG7_9CLOT</name>
<dbReference type="EMBL" id="BAAACF010000001">
    <property type="protein sequence ID" value="GAA0720011.1"/>
    <property type="molecule type" value="Genomic_DNA"/>
</dbReference>
<dbReference type="RefSeq" id="WP_343767076.1">
    <property type="nucleotide sequence ID" value="NZ_BAAACF010000001.1"/>
</dbReference>
<evidence type="ECO:0000313" key="3">
    <source>
        <dbReference type="Proteomes" id="UP001500339"/>
    </source>
</evidence>